<feature type="compositionally biased region" description="Polar residues" evidence="1">
    <location>
        <begin position="1"/>
        <end position="12"/>
    </location>
</feature>
<dbReference type="Pfam" id="PF13193">
    <property type="entry name" value="AMP-binding_C"/>
    <property type="match status" value="1"/>
</dbReference>
<proteinExistence type="predicted"/>
<evidence type="ECO:0000313" key="6">
    <source>
        <dbReference type="Proteomes" id="UP000054717"/>
    </source>
</evidence>
<name>A0A158K7A8_9BURK</name>
<evidence type="ECO:0000259" key="4">
    <source>
        <dbReference type="Pfam" id="PF13193"/>
    </source>
</evidence>
<dbReference type="InterPro" id="IPR010071">
    <property type="entry name" value="AA_adenyl_dom"/>
</dbReference>
<dbReference type="AlphaFoldDB" id="A0A158K7A8"/>
<dbReference type="STRING" id="326475.AWB66_05389"/>
<dbReference type="InterPro" id="IPR039261">
    <property type="entry name" value="FNR_nucleotide-bd"/>
</dbReference>
<dbReference type="InterPro" id="IPR045851">
    <property type="entry name" value="AMP-bd_C_sf"/>
</dbReference>
<protein>
    <submittedName>
        <fullName evidence="5">Non-ribosomal peptide synthetase</fullName>
    </submittedName>
</protein>
<dbReference type="InterPro" id="IPR000873">
    <property type="entry name" value="AMP-dep_synth/lig_dom"/>
</dbReference>
<dbReference type="Gene3D" id="3.40.50.12780">
    <property type="entry name" value="N-terminal domain of ligase-like"/>
    <property type="match status" value="1"/>
</dbReference>
<dbReference type="Pfam" id="PF00501">
    <property type="entry name" value="AMP-binding"/>
    <property type="match status" value="1"/>
</dbReference>
<feature type="region of interest" description="Disordered" evidence="1">
    <location>
        <begin position="1"/>
        <end position="23"/>
    </location>
</feature>
<evidence type="ECO:0000259" key="3">
    <source>
        <dbReference type="Pfam" id="PF00501"/>
    </source>
</evidence>
<feature type="domain" description="AMP-binding enzyme C-terminal" evidence="4">
    <location>
        <begin position="463"/>
        <end position="527"/>
    </location>
</feature>
<evidence type="ECO:0000313" key="5">
    <source>
        <dbReference type="EMBL" id="SAL76351.1"/>
    </source>
</evidence>
<dbReference type="InterPro" id="IPR042099">
    <property type="entry name" value="ANL_N_sf"/>
</dbReference>
<dbReference type="InterPro" id="IPR052979">
    <property type="entry name" value="Adenylate-forming_domain"/>
</dbReference>
<feature type="transmembrane region" description="Helical" evidence="2">
    <location>
        <begin position="734"/>
        <end position="753"/>
    </location>
</feature>
<dbReference type="InterPro" id="IPR025110">
    <property type="entry name" value="AMP-bd_C"/>
</dbReference>
<feature type="transmembrane region" description="Helical" evidence="2">
    <location>
        <begin position="580"/>
        <end position="599"/>
    </location>
</feature>
<keyword evidence="2" id="KW-0812">Transmembrane</keyword>
<feature type="domain" description="AMP-dependent synthetase/ligase" evidence="3">
    <location>
        <begin position="60"/>
        <end position="400"/>
    </location>
</feature>
<keyword evidence="2" id="KW-1133">Transmembrane helix</keyword>
<dbReference type="RefSeq" id="WP_200819073.1">
    <property type="nucleotide sequence ID" value="NZ_FCNZ02000029.1"/>
</dbReference>
<keyword evidence="6" id="KW-1185">Reference proteome</keyword>
<dbReference type="EMBL" id="FCNZ02000029">
    <property type="protein sequence ID" value="SAL76351.1"/>
    <property type="molecule type" value="Genomic_DNA"/>
</dbReference>
<evidence type="ECO:0000256" key="1">
    <source>
        <dbReference type="SAM" id="MobiDB-lite"/>
    </source>
</evidence>
<dbReference type="Proteomes" id="UP000054717">
    <property type="component" value="Unassembled WGS sequence"/>
</dbReference>
<dbReference type="NCBIfam" id="TIGR01733">
    <property type="entry name" value="AA-adenyl-dom"/>
    <property type="match status" value="1"/>
</dbReference>
<dbReference type="PANTHER" id="PTHR33927">
    <property type="entry name" value="TRANSMEMBRANE PROTEIN"/>
    <property type="match status" value="1"/>
</dbReference>
<dbReference type="Gene3D" id="3.30.300.30">
    <property type="match status" value="1"/>
</dbReference>
<evidence type="ECO:0000256" key="2">
    <source>
        <dbReference type="SAM" id="Phobius"/>
    </source>
</evidence>
<accession>A0A158K7A8</accession>
<reference evidence="5" key="1">
    <citation type="submission" date="2016-01" db="EMBL/GenBank/DDBJ databases">
        <authorList>
            <person name="Peeters Charlotte."/>
        </authorList>
    </citation>
    <scope>NUCLEOTIDE SEQUENCE</scope>
    <source>
        <strain evidence="5">LMG 22936</strain>
    </source>
</reference>
<dbReference type="PANTHER" id="PTHR33927:SF5">
    <property type="entry name" value="ENZYME, PUTATIVE (AFU_ORTHOLOGUE AFUA_8G01222)-RELATED"/>
    <property type="match status" value="1"/>
</dbReference>
<dbReference type="SUPFAM" id="SSF56801">
    <property type="entry name" value="Acetyl-CoA synthetase-like"/>
    <property type="match status" value="1"/>
</dbReference>
<feature type="transmembrane region" description="Helical" evidence="2">
    <location>
        <begin position="663"/>
        <end position="689"/>
    </location>
</feature>
<feature type="transmembrane region" description="Helical" evidence="2">
    <location>
        <begin position="765"/>
        <end position="787"/>
    </location>
</feature>
<sequence>MTLTSYQYTAASANPEPRPTPQRFSQDALARLSRVDRQLFERFGRGPSATPDFALIHLAFEAHAAARPDAIAVRCAGESITYGELDRAARRLAARLASEGVVAGDCVALFVHRSIPMLVGMLAALKLGAAYVPQHADAAPESQLLHIVETARTRVILTLSTLRDVVPVPAGHTSIAIDEFLRDAPQHEPVGRLRLVGPDAVAIGPDTVCFVLFTSGTTGKPNGVRVTHRNLCNILLTDPGRLGMRPGVTVAQILSIAFDMAAWEILGCLANGATLLIRGKNISETAEQADVLIATPSILATLDPQRACRTAVVAVAGEPCPTSLAQRWAAGRTFYNACGPTETTIVNTMQHYEGGRAACLTIGKPTPNNTVYVLDAALAPCAIGETGEMWAGGDCVTAGYVGNDALNRERYVPDPFLGGGRLMFRTRDLGRWTTDGELEHLGRTDDQVKVRGFRVELDAISTVLEAAPGVTRAATLPLNTRDLIAFVTPGGVDTDQALQHVRESLPYYCVPARIVAMDAFPLTTRGKIDKRALLAADVAPTPPARETPLCPDILALSRRELPPPHGWWRRLFASPALSHYHRLFALVVVLNLLLFAHAATTGEWWREHGAALGPLQNAVIANLTVAILIRQQYVINLLFWIATRAPVSWPLPVRRMLGKVYHFGGLHSGCAVAATFWYLILFASAVHLAVRGVSGPSPAHLAVNGAILLLLALLVVMALPAIRSRYHDAFERTHRFGGWAALLLFWVQSLMFLDDEKVAQTLSDYLLFAAPYCCLAAVTASVMLPWLRLRRVRIRIERPSQHAAIARFDHGPRPFAGSSTSISRSPLTEWHAFANIPAPGEPGFRLIISRAGDWTGRFIDDMPEHVWVKGITTAGVANIETLFRRVVYVATGSGIGPVLPHLLAKKVPIRLIWATKNPRGTYGDALVDEILATQPDALIWDTDAHGKPDLLQLAYAMRESFDAEAVICIANRKLTQRVVTGMESRGFAAYGAIWDS</sequence>
<keyword evidence="2" id="KW-0472">Membrane</keyword>
<dbReference type="SUPFAM" id="SSF52343">
    <property type="entry name" value="Ferredoxin reductase-like, C-terminal NADP-linked domain"/>
    <property type="match status" value="1"/>
</dbReference>
<feature type="transmembrane region" description="Helical" evidence="2">
    <location>
        <begin position="619"/>
        <end position="642"/>
    </location>
</feature>
<organism evidence="5 6">
    <name type="scientific">Caballeronia telluris</name>
    <dbReference type="NCBI Taxonomy" id="326475"/>
    <lineage>
        <taxon>Bacteria</taxon>
        <taxon>Pseudomonadati</taxon>
        <taxon>Pseudomonadota</taxon>
        <taxon>Betaproteobacteria</taxon>
        <taxon>Burkholderiales</taxon>
        <taxon>Burkholderiaceae</taxon>
        <taxon>Caballeronia</taxon>
    </lineage>
</organism>
<gene>
    <name evidence="5" type="ORF">AWB66_05389</name>
</gene>
<feature type="transmembrane region" description="Helical" evidence="2">
    <location>
        <begin position="701"/>
        <end position="722"/>
    </location>
</feature>
<comment type="caution">
    <text evidence="5">The sequence shown here is derived from an EMBL/GenBank/DDBJ whole genome shotgun (WGS) entry which is preliminary data.</text>
</comment>